<accession>A0ACC2VLI4</accession>
<sequence>MDAVNTKSHIPRRSTRSHTVTEDGAFMMEVTDDAELEQANNAEGSVSLSRATSVSELTEKLTDIDERPAKRARSNRSVPKEELGTSRASSSPLSVEMEPMNGRTDARKRVNYSASRRSRKDASSTPPRDTATVSIQPPSTPAGPSPGAASASREFNERPTNQRTHSPQEPYVPSPHNVFRPPPSAALAIFDRPPSPSFYEALQSAGQPTKVPSGLQINQPSPNPFSSPNGSTGPKIKLSLSGLKAAASPSTPHSAGVDGDSTLPPRHPRTSISVPQQTHSLVSTDTSPYAIGRIQKGKGKAKMNPASAPEAVQNNDYCAACLGIGSFLCCDGCPRSFHFMCLDPPLTKDELPDEDKWYCKACRAARRPKTYRSPYTGMFAELLQLMDDRNPIVFRLPDDIRTYFAGIQTLPDGSFGSAVDARPVKFEYVKRVIRAGFPEGRDSYKLKSKGNVVLCYKCKGSAAPVGPGTAQGLSLGRKIVTCDYCPLSWHLDCLEPPAANMPNSQRKWMCPNHAAQVLPKKRLLKYGVEVVNVTQPGQPNNGLVEIIDEEAEKRRIAYENMFINGKRYKVPERIIHLDFWTKLGIKHATTDPSSQNSAGIMRDTDHKAPNSNEAENYTMEYLFGGQSPLSSAPSSHLPSPHQVVLKFPTIEESSQQVSTDPSIDVAQILLSLSHNVSDAYRAEGAADIHYDQADGNQAIQLDAAQNSGNPSSTVVAVGKSAATPSQGTPPTSAAGGPHIELQQTDSNMTKGTPTAIPPTPPLTAPNGYATPTSARKIRLRVSTPRASSLQNVSDTVGSNESNMERLHPETDSRDSPATDSANRIDHDTDSPASSQAKFSEDGDHAGHIKGDTVSKQKPARWTRSTRRSNQE</sequence>
<reference evidence="1" key="1">
    <citation type="submission" date="2023-04" db="EMBL/GenBank/DDBJ databases">
        <title>Draft Genome sequencing of Naganishia species isolated from polar environments using Oxford Nanopore Technology.</title>
        <authorList>
            <person name="Leo P."/>
            <person name="Venkateswaran K."/>
        </authorList>
    </citation>
    <scope>NUCLEOTIDE SEQUENCE</scope>
    <source>
        <strain evidence="1">MNA-CCFEE 5262</strain>
    </source>
</reference>
<organism evidence="1 2">
    <name type="scientific">Naganishia adeliensis</name>
    <dbReference type="NCBI Taxonomy" id="92952"/>
    <lineage>
        <taxon>Eukaryota</taxon>
        <taxon>Fungi</taxon>
        <taxon>Dikarya</taxon>
        <taxon>Basidiomycota</taxon>
        <taxon>Agaricomycotina</taxon>
        <taxon>Tremellomycetes</taxon>
        <taxon>Filobasidiales</taxon>
        <taxon>Filobasidiaceae</taxon>
        <taxon>Naganishia</taxon>
    </lineage>
</organism>
<evidence type="ECO:0000313" key="2">
    <source>
        <dbReference type="Proteomes" id="UP001230649"/>
    </source>
</evidence>
<gene>
    <name evidence="1" type="ORF">QFC20_005515</name>
</gene>
<evidence type="ECO:0000313" key="1">
    <source>
        <dbReference type="EMBL" id="KAJ9100238.1"/>
    </source>
</evidence>
<name>A0ACC2VLI4_9TREE</name>
<comment type="caution">
    <text evidence="1">The sequence shown here is derived from an EMBL/GenBank/DDBJ whole genome shotgun (WGS) entry which is preliminary data.</text>
</comment>
<keyword evidence="2" id="KW-1185">Reference proteome</keyword>
<dbReference type="EMBL" id="JASBWS010000077">
    <property type="protein sequence ID" value="KAJ9100238.1"/>
    <property type="molecule type" value="Genomic_DNA"/>
</dbReference>
<proteinExistence type="predicted"/>
<protein>
    <submittedName>
        <fullName evidence="1">Uncharacterized protein</fullName>
    </submittedName>
</protein>
<dbReference type="Proteomes" id="UP001230649">
    <property type="component" value="Unassembled WGS sequence"/>
</dbReference>